<dbReference type="Proteomes" id="UP000276568">
    <property type="component" value="Unassembled WGS sequence"/>
</dbReference>
<feature type="binding site" evidence="7">
    <location>
        <position position="117"/>
    </location>
    <ligand>
        <name>S-adenosyl-L-methionine</name>
        <dbReference type="ChEBI" id="CHEBI:59789"/>
    </ligand>
</feature>
<comment type="catalytic activity">
    <reaction evidence="1 7">
        <text>guanosine(46) in tRNA + S-adenosyl-L-methionine = N(7)-methylguanosine(46) in tRNA + S-adenosyl-L-homocysteine</text>
        <dbReference type="Rhea" id="RHEA:42708"/>
        <dbReference type="Rhea" id="RHEA-COMP:10188"/>
        <dbReference type="Rhea" id="RHEA-COMP:10189"/>
        <dbReference type="ChEBI" id="CHEBI:57856"/>
        <dbReference type="ChEBI" id="CHEBI:59789"/>
        <dbReference type="ChEBI" id="CHEBI:74269"/>
        <dbReference type="ChEBI" id="CHEBI:74480"/>
        <dbReference type="EC" id="2.1.1.33"/>
    </reaction>
</comment>
<dbReference type="EMBL" id="RJQC01000001">
    <property type="protein sequence ID" value="RNM31754.1"/>
    <property type="molecule type" value="Genomic_DNA"/>
</dbReference>
<accession>A0A3N0I419</accession>
<feature type="binding site" evidence="7">
    <location>
        <position position="67"/>
    </location>
    <ligand>
        <name>S-adenosyl-L-methionine</name>
        <dbReference type="ChEBI" id="CHEBI:59789"/>
    </ligand>
</feature>
<organism evidence="8 9">
    <name type="scientific">Absicoccus porci</name>
    <dbReference type="NCBI Taxonomy" id="2486576"/>
    <lineage>
        <taxon>Bacteria</taxon>
        <taxon>Bacillati</taxon>
        <taxon>Bacillota</taxon>
        <taxon>Erysipelotrichia</taxon>
        <taxon>Erysipelotrichales</taxon>
        <taxon>Erysipelotrichaceae</taxon>
        <taxon>Absicoccus</taxon>
    </lineage>
</organism>
<dbReference type="NCBIfam" id="TIGR00091">
    <property type="entry name" value="tRNA (guanosine(46)-N7)-methyltransferase TrmB"/>
    <property type="match status" value="1"/>
</dbReference>
<dbReference type="RefSeq" id="WP_128519914.1">
    <property type="nucleotide sequence ID" value="NZ_CAUWBR010000017.1"/>
</dbReference>
<feature type="binding site" evidence="7">
    <location>
        <position position="95"/>
    </location>
    <ligand>
        <name>S-adenosyl-L-methionine</name>
        <dbReference type="ChEBI" id="CHEBI:59789"/>
    </ligand>
</feature>
<name>A0A3N0I419_9FIRM</name>
<comment type="similarity">
    <text evidence="7">Belongs to the class I-like SAM-binding methyltransferase superfamily. TrmB family.</text>
</comment>
<evidence type="ECO:0000313" key="9">
    <source>
        <dbReference type="Proteomes" id="UP000276568"/>
    </source>
</evidence>
<dbReference type="UniPathway" id="UPA00989"/>
<dbReference type="InterPro" id="IPR003358">
    <property type="entry name" value="tRNA_(Gua-N-7)_MeTrfase_Trmb"/>
</dbReference>
<dbReference type="Gene3D" id="3.40.50.150">
    <property type="entry name" value="Vaccinia Virus protein VP39"/>
    <property type="match status" value="1"/>
</dbReference>
<protein>
    <recommendedName>
        <fullName evidence="7">tRNA (guanine-N(7)-)-methyltransferase</fullName>
        <ecNumber evidence="7">2.1.1.33</ecNumber>
    </recommendedName>
    <alternativeName>
        <fullName evidence="7">tRNA (guanine(46)-N(7))-methyltransferase</fullName>
    </alternativeName>
    <alternativeName>
        <fullName evidence="7">tRNA(m7G46)-methyltransferase</fullName>
    </alternativeName>
</protein>
<dbReference type="EC" id="2.1.1.33" evidence="7"/>
<evidence type="ECO:0000256" key="6">
    <source>
        <dbReference type="ARBA" id="ARBA00022694"/>
    </source>
</evidence>
<feature type="binding site" evidence="7">
    <location>
        <position position="42"/>
    </location>
    <ligand>
        <name>S-adenosyl-L-methionine</name>
        <dbReference type="ChEBI" id="CHEBI:59789"/>
    </ligand>
</feature>
<evidence type="ECO:0000256" key="5">
    <source>
        <dbReference type="ARBA" id="ARBA00022691"/>
    </source>
</evidence>
<keyword evidence="5 7" id="KW-0949">S-adenosyl-L-methionine</keyword>
<feature type="binding site" evidence="7">
    <location>
        <position position="153"/>
    </location>
    <ligand>
        <name>substrate</name>
    </ligand>
</feature>
<keyword evidence="6 7" id="KW-0819">tRNA processing</keyword>
<evidence type="ECO:0000256" key="2">
    <source>
        <dbReference type="ARBA" id="ARBA00003015"/>
    </source>
</evidence>
<evidence type="ECO:0000313" key="8">
    <source>
        <dbReference type="EMBL" id="RNM31754.1"/>
    </source>
</evidence>
<dbReference type="CDD" id="cd02440">
    <property type="entry name" value="AdoMet_MTases"/>
    <property type="match status" value="1"/>
</dbReference>
<dbReference type="PANTHER" id="PTHR23417:SF14">
    <property type="entry name" value="PENTACOTRIPEPTIDE-REPEAT REGION OF PRORP DOMAIN-CONTAINING PROTEIN"/>
    <property type="match status" value="1"/>
</dbReference>
<evidence type="ECO:0000256" key="3">
    <source>
        <dbReference type="ARBA" id="ARBA00022603"/>
    </source>
</evidence>
<comment type="function">
    <text evidence="2 7">Catalyzes the formation of N(7)-methylguanine at position 46 (m7G46) in tRNA.</text>
</comment>
<dbReference type="InterPro" id="IPR029063">
    <property type="entry name" value="SAM-dependent_MTases_sf"/>
</dbReference>
<dbReference type="PANTHER" id="PTHR23417">
    <property type="entry name" value="3-DEOXY-D-MANNO-OCTULOSONIC-ACID TRANSFERASE/TRNA GUANINE-N 7 - -METHYLTRANSFERASE"/>
    <property type="match status" value="1"/>
</dbReference>
<evidence type="ECO:0000256" key="7">
    <source>
        <dbReference type="HAMAP-Rule" id="MF_01057"/>
    </source>
</evidence>
<proteinExistence type="inferred from homology"/>
<comment type="caution">
    <text evidence="8">The sequence shown here is derived from an EMBL/GenBank/DDBJ whole genome shotgun (WGS) entry which is preliminary data.</text>
</comment>
<feature type="binding site" evidence="7">
    <location>
        <position position="121"/>
    </location>
    <ligand>
        <name>substrate</name>
    </ligand>
</feature>
<comment type="pathway">
    <text evidence="7">tRNA modification; N(7)-methylguanine-tRNA biosynthesis.</text>
</comment>
<dbReference type="OrthoDB" id="9802090at2"/>
<dbReference type="HAMAP" id="MF_01057">
    <property type="entry name" value="tRNA_methyltr_TrmB"/>
    <property type="match status" value="1"/>
</dbReference>
<dbReference type="Pfam" id="PF02390">
    <property type="entry name" value="Methyltransf_4"/>
    <property type="match status" value="1"/>
</dbReference>
<dbReference type="GO" id="GO:0008176">
    <property type="term" value="F:tRNA (guanine(46)-N7)-methyltransferase activity"/>
    <property type="evidence" value="ECO:0007669"/>
    <property type="project" value="UniProtKB-UniRule"/>
</dbReference>
<dbReference type="AlphaFoldDB" id="A0A3N0I419"/>
<dbReference type="NCBIfam" id="NF001080">
    <property type="entry name" value="PRK00121.2-2"/>
    <property type="match status" value="1"/>
</dbReference>
<reference evidence="8 9" key="1">
    <citation type="submission" date="2018-11" db="EMBL/GenBank/DDBJ databases">
        <title>Clostridium sp. nov., a member of the family Erysipelotrichaceae isolated from pig faeces.</title>
        <authorList>
            <person name="Chang Y.-H."/>
        </authorList>
    </citation>
    <scope>NUCLEOTIDE SEQUENCE [LARGE SCALE GENOMIC DNA]</scope>
    <source>
        <strain evidence="8 9">YH-panp20</strain>
    </source>
</reference>
<dbReference type="PROSITE" id="PS51625">
    <property type="entry name" value="SAM_MT_TRMB"/>
    <property type="match status" value="1"/>
</dbReference>
<sequence length="210" mass="24643">MRMRKIPWAVEYLEQAQCRIKVPEQYKGKWKQFLDTEVLHVEIGCGKGNYSLGMSKLYPQEGFVAIEKNDSAAGVAAKKYDTDTEKGKLCLIRGDAQALNEWFDKQEIDVIHLNFSDPWPKKRYAKRRLSNTRFLEQYKEVLALDGQIQMKTDNAKLFAYSLLEFQNAGFQMIDVNVDYRKEPHPEDVQTEYEEKFIAKGQPIYRCVWKR</sequence>
<feature type="binding site" evidence="7">
    <location>
        <begin position="190"/>
        <end position="193"/>
    </location>
    <ligand>
        <name>substrate</name>
    </ligand>
</feature>
<comment type="caution">
    <text evidence="7">Lacks conserved residue(s) required for the propagation of feature annotation.</text>
</comment>
<evidence type="ECO:0000256" key="1">
    <source>
        <dbReference type="ARBA" id="ARBA00000142"/>
    </source>
</evidence>
<dbReference type="GO" id="GO:0043527">
    <property type="term" value="C:tRNA methyltransferase complex"/>
    <property type="evidence" value="ECO:0007669"/>
    <property type="project" value="TreeGrafter"/>
</dbReference>
<keyword evidence="3 7" id="KW-0489">Methyltransferase</keyword>
<keyword evidence="4 7" id="KW-0808">Transferase</keyword>
<dbReference type="InterPro" id="IPR055361">
    <property type="entry name" value="tRNA_methyltr_TrmB_bact"/>
</dbReference>
<keyword evidence="9" id="KW-1185">Reference proteome</keyword>
<evidence type="ECO:0000256" key="4">
    <source>
        <dbReference type="ARBA" id="ARBA00022679"/>
    </source>
</evidence>
<dbReference type="SUPFAM" id="SSF53335">
    <property type="entry name" value="S-adenosyl-L-methionine-dependent methyltransferases"/>
    <property type="match status" value="1"/>
</dbReference>
<gene>
    <name evidence="7 8" type="primary">trmB</name>
    <name evidence="8" type="ORF">EDX97_04155</name>
</gene>